<accession>A0A1E1WIF9</accession>
<sequence length="655" mass="75280">MLQEICRISIQITKLEEVYLTWHNSILSVRTDKGVQLFELKGHLQGFHKGIDYVSTLIPTTKSSPLTELVPPKLLKKGVRNIDLTEMLVDQSLWPHNQSLVHEMANVADFKWSPRGMLYNNECAVAILNNVGNIEIFGSGRCACDRMLNLSQVIKQHYISNNVIGSNPIDFEELKKVANIVETSAFSWGPKVVSHSCILTTAQRNGNILFWLLQHEETEMKARCLGEIQTDFGEVITMVWIQKSDNNFVIIFSNSLGQIFALDCILEDTVKVVNKSCIWSYKDKMVTKYICYNIVDNNIVLICNKHRHLLGLLIDKNFNVLSQCGKNINDYRITDLQTTKNSIYMTTVNCKIYTVDTIITGDNLNIEVTPLSTKESYPSYELYSAASSSNGIIFALGMISREIKHRKTPLNIDIIFTADFEHTSEMNMLLENPTKKLTDYWDCIALLRHKMLKLKYTPPVNLQRLYQEGYNDIYKSKLYLIILSFYDVLGKQGKYIPNDIVPEASIEVVRDRIQMLHACQLVNELLQIFKKSEKMLDNIELESYIGAKKYIENYCVTYEKDVLEFLSEKALNLTDTELKYICQCCDEEIQGFSCKNKHLNMFCSLTFTPIENDDYLVCKDCSCLARIELYKNDPMCVFCDLYLNNVHLPKLNSEL</sequence>
<organism evidence="2">
    <name type="scientific">Pectinophora gossypiella</name>
    <name type="common">Cotton pink bollworm</name>
    <name type="synonym">Depressaria gossypiella</name>
    <dbReference type="NCBI Taxonomy" id="13191"/>
    <lineage>
        <taxon>Eukaryota</taxon>
        <taxon>Metazoa</taxon>
        <taxon>Ecdysozoa</taxon>
        <taxon>Arthropoda</taxon>
        <taxon>Hexapoda</taxon>
        <taxon>Insecta</taxon>
        <taxon>Pterygota</taxon>
        <taxon>Neoptera</taxon>
        <taxon>Endopterygota</taxon>
        <taxon>Lepidoptera</taxon>
        <taxon>Glossata</taxon>
        <taxon>Ditrysia</taxon>
        <taxon>Gelechioidea</taxon>
        <taxon>Gelechiidae</taxon>
        <taxon>Apatetrinae</taxon>
        <taxon>Pectinophora</taxon>
    </lineage>
</organism>
<gene>
    <name evidence="2" type="ORF">g.7559</name>
</gene>
<evidence type="ECO:0000313" key="2">
    <source>
        <dbReference type="EMBL" id="JAT86762.1"/>
    </source>
</evidence>
<dbReference type="EMBL" id="GDQN01004292">
    <property type="protein sequence ID" value="JAT86762.1"/>
    <property type="molecule type" value="Transcribed_RNA"/>
</dbReference>
<dbReference type="GO" id="GO:0006384">
    <property type="term" value="P:transcription initiation at RNA polymerase III promoter"/>
    <property type="evidence" value="ECO:0007669"/>
    <property type="project" value="InterPro"/>
</dbReference>
<name>A0A1E1WIF9_PECGO</name>
<dbReference type="InterPro" id="IPR044230">
    <property type="entry name" value="GTF3C4"/>
</dbReference>
<dbReference type="Pfam" id="PF12657">
    <property type="entry name" value="TFIIIC_delta"/>
    <property type="match status" value="1"/>
</dbReference>
<dbReference type="GO" id="GO:0000127">
    <property type="term" value="C:transcription factor TFIIIC complex"/>
    <property type="evidence" value="ECO:0007669"/>
    <property type="project" value="InterPro"/>
</dbReference>
<feature type="domain" description="Transcription factor IIIC 90kDa subunit N-terminal" evidence="1">
    <location>
        <begin position="24"/>
        <end position="272"/>
    </location>
</feature>
<dbReference type="InterPro" id="IPR024761">
    <property type="entry name" value="TFIIIC_delta_N"/>
</dbReference>
<evidence type="ECO:0000259" key="1">
    <source>
        <dbReference type="Pfam" id="PF12657"/>
    </source>
</evidence>
<dbReference type="PANTHER" id="PTHR15496:SF2">
    <property type="entry name" value="GENERAL TRANSCRIPTION FACTOR 3C POLYPEPTIDE 4"/>
    <property type="match status" value="1"/>
</dbReference>
<proteinExistence type="predicted"/>
<dbReference type="AlphaFoldDB" id="A0A1E1WIF9"/>
<dbReference type="GO" id="GO:0004402">
    <property type="term" value="F:histone acetyltransferase activity"/>
    <property type="evidence" value="ECO:0007669"/>
    <property type="project" value="InterPro"/>
</dbReference>
<dbReference type="PANTHER" id="PTHR15496">
    <property type="entry name" value="GENERAL TRANSCRIPTION FACTOR 3C POLYPEPTIDE 4 FAMILY"/>
    <property type="match status" value="1"/>
</dbReference>
<dbReference type="OrthoDB" id="6021743at2759"/>
<protein>
    <recommendedName>
        <fullName evidence="1">Transcription factor IIIC 90kDa subunit N-terminal domain-containing protein</fullName>
    </recommendedName>
</protein>
<reference evidence="2" key="1">
    <citation type="submission" date="2015-09" db="EMBL/GenBank/DDBJ databases">
        <title>De novo assembly of Pectinophora gossypiella (Pink Bollworm) gut transcriptome.</title>
        <authorList>
            <person name="Tassone E.E."/>
        </authorList>
    </citation>
    <scope>NUCLEOTIDE SEQUENCE</scope>
</reference>